<evidence type="ECO:0000313" key="2">
    <source>
        <dbReference type="EMBL" id="CAD8352503.1"/>
    </source>
</evidence>
<keyword evidence="1" id="KW-0812">Transmembrane</keyword>
<proteinExistence type="predicted"/>
<keyword evidence="1" id="KW-0472">Membrane</keyword>
<sequence length="242" mass="25943">MAQAAQSHLQHQKADIRVSAPRPRCSLRAWPGMFGASRVCLLFAFVGASAEESGDAPDCQAFAQSQACEVIWTEDSCKADASCTWGGRCMYIKTAPHNVITVAHQALNTALNLCPAQDNQQSCNSEYCKFTNYCQEDKDKLENHAELGTLFKRRAKCNDASPCPEECSFYNDRCSTPAGWELLAYHQCNCSEADSSSKDHCPSNDPKDGDDSKGTAAGAILAACGVAPFLLAVAAGASAMVL</sequence>
<dbReference type="AlphaFoldDB" id="A0A7S0FCA9"/>
<feature type="transmembrane region" description="Helical" evidence="1">
    <location>
        <begin position="216"/>
        <end position="241"/>
    </location>
</feature>
<dbReference type="EMBL" id="HBEG01012959">
    <property type="protein sequence ID" value="CAD8352503.1"/>
    <property type="molecule type" value="Transcribed_RNA"/>
</dbReference>
<evidence type="ECO:0000256" key="1">
    <source>
        <dbReference type="SAM" id="Phobius"/>
    </source>
</evidence>
<protein>
    <submittedName>
        <fullName evidence="2">Uncharacterized protein</fullName>
    </submittedName>
</protein>
<gene>
    <name evidence="2" type="ORF">PBAH0796_LOCUS7870</name>
</gene>
<keyword evidence="1" id="KW-1133">Transmembrane helix</keyword>
<organism evidence="2">
    <name type="scientific">Pyrodinium bahamense</name>
    <dbReference type="NCBI Taxonomy" id="73915"/>
    <lineage>
        <taxon>Eukaryota</taxon>
        <taxon>Sar</taxon>
        <taxon>Alveolata</taxon>
        <taxon>Dinophyceae</taxon>
        <taxon>Gonyaulacales</taxon>
        <taxon>Pyrocystaceae</taxon>
        <taxon>Pyrodinium</taxon>
    </lineage>
</organism>
<accession>A0A7S0FCA9</accession>
<name>A0A7S0FCA9_9DINO</name>
<reference evidence="2" key="1">
    <citation type="submission" date="2021-01" db="EMBL/GenBank/DDBJ databases">
        <authorList>
            <person name="Corre E."/>
            <person name="Pelletier E."/>
            <person name="Niang G."/>
            <person name="Scheremetjew M."/>
            <person name="Finn R."/>
            <person name="Kale V."/>
            <person name="Holt S."/>
            <person name="Cochrane G."/>
            <person name="Meng A."/>
            <person name="Brown T."/>
            <person name="Cohen L."/>
        </authorList>
    </citation>
    <scope>NUCLEOTIDE SEQUENCE</scope>
    <source>
        <strain evidence="2">Pbaha01</strain>
    </source>
</reference>